<dbReference type="Pfam" id="PF07980">
    <property type="entry name" value="SusD_RagB"/>
    <property type="match status" value="1"/>
</dbReference>
<dbReference type="STRING" id="739143.SAMN05216297_110199"/>
<dbReference type="GO" id="GO:0009279">
    <property type="term" value="C:cell outer membrane"/>
    <property type="evidence" value="ECO:0007669"/>
    <property type="project" value="UniProtKB-SubCell"/>
</dbReference>
<dbReference type="PROSITE" id="PS51257">
    <property type="entry name" value="PROKAR_LIPOPROTEIN"/>
    <property type="match status" value="1"/>
</dbReference>
<evidence type="ECO:0000256" key="5">
    <source>
        <dbReference type="ARBA" id="ARBA00023237"/>
    </source>
</evidence>
<gene>
    <name evidence="9" type="ORF">SAMN05216297_110199</name>
</gene>
<proteinExistence type="inferred from homology"/>
<dbReference type="AlphaFoldDB" id="A0A1I1U589"/>
<evidence type="ECO:0000259" key="8">
    <source>
        <dbReference type="Pfam" id="PF14322"/>
    </source>
</evidence>
<accession>A0A1I1U589</accession>
<evidence type="ECO:0000256" key="6">
    <source>
        <dbReference type="SAM" id="SignalP"/>
    </source>
</evidence>
<keyword evidence="10" id="KW-1185">Reference proteome</keyword>
<evidence type="ECO:0000256" key="3">
    <source>
        <dbReference type="ARBA" id="ARBA00022729"/>
    </source>
</evidence>
<organism evidence="9 10">
    <name type="scientific">Flavobacterium phragmitis</name>
    <dbReference type="NCBI Taxonomy" id="739143"/>
    <lineage>
        <taxon>Bacteria</taxon>
        <taxon>Pseudomonadati</taxon>
        <taxon>Bacteroidota</taxon>
        <taxon>Flavobacteriia</taxon>
        <taxon>Flavobacteriales</taxon>
        <taxon>Flavobacteriaceae</taxon>
        <taxon>Flavobacterium</taxon>
    </lineage>
</organism>
<dbReference type="Proteomes" id="UP000199672">
    <property type="component" value="Unassembled WGS sequence"/>
</dbReference>
<dbReference type="Gene3D" id="1.25.40.390">
    <property type="match status" value="1"/>
</dbReference>
<feature type="domain" description="RagB/SusD" evidence="7">
    <location>
        <begin position="276"/>
        <end position="578"/>
    </location>
</feature>
<dbReference type="InterPro" id="IPR033985">
    <property type="entry name" value="SusD-like_N"/>
</dbReference>
<feature type="chain" id="PRO_5011755883" evidence="6">
    <location>
        <begin position="27"/>
        <end position="578"/>
    </location>
</feature>
<feature type="domain" description="SusD-like N-terminal" evidence="8">
    <location>
        <begin position="29"/>
        <end position="222"/>
    </location>
</feature>
<dbReference type="SUPFAM" id="SSF48452">
    <property type="entry name" value="TPR-like"/>
    <property type="match status" value="1"/>
</dbReference>
<dbReference type="InterPro" id="IPR012944">
    <property type="entry name" value="SusD_RagB_dom"/>
</dbReference>
<evidence type="ECO:0000259" key="7">
    <source>
        <dbReference type="Pfam" id="PF07980"/>
    </source>
</evidence>
<dbReference type="RefSeq" id="WP_091496202.1">
    <property type="nucleotide sequence ID" value="NZ_FOMH01000010.1"/>
</dbReference>
<dbReference type="EMBL" id="FOMH01000010">
    <property type="protein sequence ID" value="SFD65957.1"/>
    <property type="molecule type" value="Genomic_DNA"/>
</dbReference>
<evidence type="ECO:0000256" key="1">
    <source>
        <dbReference type="ARBA" id="ARBA00004442"/>
    </source>
</evidence>
<evidence type="ECO:0000256" key="4">
    <source>
        <dbReference type="ARBA" id="ARBA00023136"/>
    </source>
</evidence>
<dbReference type="OrthoDB" id="5694214at2"/>
<sequence length="578" mass="64289">MRKLIINSKIKLSVALLAIASLTASCSDFLDTPPEDVFTDDNFWTSENNVKTFSWLNYNTFNGYGNNAGTTADFYFHASSTGLIDDNLAMNVFTNFLTAPNATNANWNEYYTLVRRCNLMLERVPNVPMDQTKKNHYIGVAKFFRAHTYFRLAQQFGNVPYTDKYLAQSDPNVYKPALSRAEVIDNVIKDLEEAIPMLLNIDDSNVTVNKYTAYALLSRVCLSEGTYRKYNLGQNGNTYLQKAKEASLAVMNNNSFKLNADWKALYNSVELMNNTEVILTKRYIKGVLGNSVQAYTNTSTVQNGLTKFAAESYVTTNGLPIKQAGNTQYLGDNTIANTFANRDPRFAKAFSTADYAYSDKPYNGLTSITGYVFQLYNNPATTGTDVSTIGQNQIDAPVFTLSEVYLNYAEACAELGTITNVDLDLSLNKVRTRAGIAVLTTDGTNASAGGVQINDPQRTTALEQMSGIVNPIIWEIRRERRIEFMAWTTMRKEDLMRWKKGDYLDTNSNPDVVLGARIPALIGTNSKTKVNSDGYVIPYAAGVSRSFVSPKNYLSAIPTNDINLYAAEGVELKQNPGW</sequence>
<feature type="signal peptide" evidence="6">
    <location>
        <begin position="1"/>
        <end position="26"/>
    </location>
</feature>
<keyword evidence="3 6" id="KW-0732">Signal</keyword>
<evidence type="ECO:0000313" key="10">
    <source>
        <dbReference type="Proteomes" id="UP000199672"/>
    </source>
</evidence>
<keyword evidence="5" id="KW-0998">Cell outer membrane</keyword>
<keyword evidence="4" id="KW-0472">Membrane</keyword>
<evidence type="ECO:0000256" key="2">
    <source>
        <dbReference type="ARBA" id="ARBA00006275"/>
    </source>
</evidence>
<reference evidence="10" key="1">
    <citation type="submission" date="2016-10" db="EMBL/GenBank/DDBJ databases">
        <authorList>
            <person name="Varghese N."/>
            <person name="Submissions S."/>
        </authorList>
    </citation>
    <scope>NUCLEOTIDE SEQUENCE [LARGE SCALE GENOMIC DNA]</scope>
    <source>
        <strain evidence="10">CGMCC 1.10370</strain>
    </source>
</reference>
<dbReference type="InterPro" id="IPR011990">
    <property type="entry name" value="TPR-like_helical_dom_sf"/>
</dbReference>
<name>A0A1I1U589_9FLAO</name>
<dbReference type="Pfam" id="PF14322">
    <property type="entry name" value="SusD-like_3"/>
    <property type="match status" value="1"/>
</dbReference>
<comment type="subcellular location">
    <subcellularLocation>
        <location evidence="1">Cell outer membrane</location>
    </subcellularLocation>
</comment>
<protein>
    <submittedName>
        <fullName evidence="9">Starch-binding associating with outer membrane</fullName>
    </submittedName>
</protein>
<evidence type="ECO:0000313" key="9">
    <source>
        <dbReference type="EMBL" id="SFD65957.1"/>
    </source>
</evidence>
<comment type="similarity">
    <text evidence="2">Belongs to the SusD family.</text>
</comment>